<evidence type="ECO:0000256" key="5">
    <source>
        <dbReference type="ARBA" id="ARBA00022692"/>
    </source>
</evidence>
<keyword evidence="4" id="KW-1003">Cell membrane</keyword>
<feature type="transmembrane region" description="Helical" evidence="9">
    <location>
        <begin position="325"/>
        <end position="346"/>
    </location>
</feature>
<gene>
    <name evidence="10" type="ORF">FME95_01940</name>
</gene>
<keyword evidence="5 9" id="KW-0812">Transmembrane</keyword>
<dbReference type="EMBL" id="VKAD01000001">
    <property type="protein sequence ID" value="TXR53356.1"/>
    <property type="molecule type" value="Genomic_DNA"/>
</dbReference>
<feature type="transmembrane region" description="Helical" evidence="9">
    <location>
        <begin position="296"/>
        <end position="313"/>
    </location>
</feature>
<proteinExistence type="inferred from homology"/>
<name>A0A5C8Z931_9GAMM</name>
<dbReference type="GO" id="GO:0015920">
    <property type="term" value="P:lipopolysaccharide transport"/>
    <property type="evidence" value="ECO:0007669"/>
    <property type="project" value="TreeGrafter"/>
</dbReference>
<keyword evidence="7 9" id="KW-0472">Membrane</keyword>
<evidence type="ECO:0000256" key="8">
    <source>
        <dbReference type="ARBA" id="ARBA00026081"/>
    </source>
</evidence>
<feature type="transmembrane region" description="Helical" evidence="9">
    <location>
        <begin position="48"/>
        <end position="71"/>
    </location>
</feature>
<dbReference type="Pfam" id="PF03739">
    <property type="entry name" value="LptF_LptG"/>
    <property type="match status" value="1"/>
</dbReference>
<evidence type="ECO:0000313" key="10">
    <source>
        <dbReference type="EMBL" id="TXR53356.1"/>
    </source>
</evidence>
<accession>A0A5C8Z931</accession>
<sequence length="351" mass="39222">MKINRYLYKEILITSLSITAVLLCLLIATELSDTLTKILTRQYSSNAILYVIGFQIFILLPEIIPAAYFLACLTTLNRFSQDLERVVYHAVGISDKDILKRLLLATSLPIIAVVLALQNYITPLANYELAQYIEQQKSRPITDIIQAKTFNQISSAAGTLYANGADNQSEQLKQVFSASNRQGELSIILADSAKTGISENGQYLLFQQGTQTRFSFTENSESQQGEFSALNILIDQAKAQSAQKRRYSSSSKELIATADRSNQIEVLHRSISSLFIPVFCMWAVALTRFKPRSGKAGAMAIGIFFYILSNFSYRTVQSAFAKSDAALFLSPWWYFALLALVAYYLVARKAQ</sequence>
<feature type="transmembrane region" description="Helical" evidence="9">
    <location>
        <begin position="270"/>
        <end position="289"/>
    </location>
</feature>
<dbReference type="OrthoDB" id="9778062at2"/>
<dbReference type="Proteomes" id="UP000321764">
    <property type="component" value="Unassembled WGS sequence"/>
</dbReference>
<dbReference type="PANTHER" id="PTHR33529">
    <property type="entry name" value="SLR0882 PROTEIN-RELATED"/>
    <property type="match status" value="1"/>
</dbReference>
<comment type="similarity">
    <text evidence="3">Belongs to the LptF/LptG family.</text>
</comment>
<keyword evidence="11" id="KW-1185">Reference proteome</keyword>
<evidence type="ECO:0000256" key="7">
    <source>
        <dbReference type="ARBA" id="ARBA00023136"/>
    </source>
</evidence>
<reference evidence="10 11" key="1">
    <citation type="submission" date="2019-07" db="EMBL/GenBank/DDBJ databases">
        <title>Reinekea sp. strain SSH23 genome sequencing and assembly.</title>
        <authorList>
            <person name="Kim I."/>
        </authorList>
    </citation>
    <scope>NUCLEOTIDE SEQUENCE [LARGE SCALE GENOMIC DNA]</scope>
    <source>
        <strain evidence="10 11">SSH23</strain>
    </source>
</reference>
<comment type="caution">
    <text evidence="10">The sequence shown here is derived from an EMBL/GenBank/DDBJ whole genome shotgun (WGS) entry which is preliminary data.</text>
</comment>
<evidence type="ECO:0000256" key="6">
    <source>
        <dbReference type="ARBA" id="ARBA00022989"/>
    </source>
</evidence>
<evidence type="ECO:0000313" key="11">
    <source>
        <dbReference type="Proteomes" id="UP000321764"/>
    </source>
</evidence>
<protein>
    <submittedName>
        <fullName evidence="10">LptF/LptG family permease</fullName>
    </submittedName>
</protein>
<evidence type="ECO:0000256" key="1">
    <source>
        <dbReference type="ARBA" id="ARBA00002265"/>
    </source>
</evidence>
<evidence type="ECO:0000256" key="2">
    <source>
        <dbReference type="ARBA" id="ARBA00004651"/>
    </source>
</evidence>
<comment type="subcellular location">
    <subcellularLocation>
        <location evidence="2">Cell membrane</location>
        <topology evidence="2">Multi-pass membrane protein</topology>
    </subcellularLocation>
</comment>
<evidence type="ECO:0000256" key="3">
    <source>
        <dbReference type="ARBA" id="ARBA00007725"/>
    </source>
</evidence>
<comment type="function">
    <text evidence="1">Part of the ABC transporter complex LptBFG involved in the translocation of lipopolysaccharide (LPS) from the inner membrane to the outer membrane.</text>
</comment>
<keyword evidence="6 9" id="KW-1133">Transmembrane helix</keyword>
<dbReference type="RefSeq" id="WP_147712655.1">
    <property type="nucleotide sequence ID" value="NZ_VKAD01000001.1"/>
</dbReference>
<comment type="subunit">
    <text evidence="8">Component of the lipopolysaccharide transport and assembly complex. The LptBFG transporter is composed of two ATP-binding proteins (LptB) and two transmembrane proteins (LptF and LptG).</text>
</comment>
<dbReference type="AlphaFoldDB" id="A0A5C8Z931"/>
<dbReference type="PANTHER" id="PTHR33529:SF7">
    <property type="entry name" value="LIPOPOLYSACCHARIDE EXPORT SYSTEM PERMEASE PROTEIN LPTF"/>
    <property type="match status" value="1"/>
</dbReference>
<dbReference type="InterPro" id="IPR005495">
    <property type="entry name" value="LptG/LptF_permease"/>
</dbReference>
<evidence type="ECO:0000256" key="4">
    <source>
        <dbReference type="ARBA" id="ARBA00022475"/>
    </source>
</evidence>
<evidence type="ECO:0000256" key="9">
    <source>
        <dbReference type="SAM" id="Phobius"/>
    </source>
</evidence>
<dbReference type="GO" id="GO:0043190">
    <property type="term" value="C:ATP-binding cassette (ABC) transporter complex"/>
    <property type="evidence" value="ECO:0007669"/>
    <property type="project" value="TreeGrafter"/>
</dbReference>
<organism evidence="10 11">
    <name type="scientific">Reinekea thalattae</name>
    <dbReference type="NCBI Taxonomy" id="2593301"/>
    <lineage>
        <taxon>Bacteria</taxon>
        <taxon>Pseudomonadati</taxon>
        <taxon>Pseudomonadota</taxon>
        <taxon>Gammaproteobacteria</taxon>
        <taxon>Oceanospirillales</taxon>
        <taxon>Saccharospirillaceae</taxon>
        <taxon>Reinekea</taxon>
    </lineage>
</organism>
<feature type="transmembrane region" description="Helical" evidence="9">
    <location>
        <begin position="7"/>
        <end position="28"/>
    </location>
</feature>